<dbReference type="Gene3D" id="1.25.40.590">
    <property type="entry name" value="Type IV / VI secretion system, DotU"/>
    <property type="match status" value="1"/>
</dbReference>
<evidence type="ECO:0000259" key="2">
    <source>
        <dbReference type="Pfam" id="PF09850"/>
    </source>
</evidence>
<dbReference type="AlphaFoldDB" id="A0AA41R2I3"/>
<dbReference type="PANTHER" id="PTHR38033">
    <property type="entry name" value="MEMBRANE PROTEIN-RELATED"/>
    <property type="match status" value="1"/>
</dbReference>
<dbReference type="PANTHER" id="PTHR38033:SF1">
    <property type="entry name" value="DOTU FAMILY TYPE IV_VI SECRETION SYSTEM PROTEIN"/>
    <property type="match status" value="1"/>
</dbReference>
<proteinExistence type="predicted"/>
<name>A0AA41R2I3_9BACT</name>
<protein>
    <submittedName>
        <fullName evidence="3">DotU family type IV/VI secretion system protein</fullName>
    </submittedName>
</protein>
<reference evidence="3" key="1">
    <citation type="submission" date="2022-04" db="EMBL/GenBank/DDBJ databases">
        <title>Desulfatitalea alkaliphila sp. nov., a novel anaerobic sulfate-reducing bacterium isolated from terrestrial mud volcano, Taman Peninsula, Russia.</title>
        <authorList>
            <person name="Khomyakova M.A."/>
            <person name="Merkel A.Y."/>
            <person name="Slobodkin A.I."/>
        </authorList>
    </citation>
    <scope>NUCLEOTIDE SEQUENCE</scope>
    <source>
        <strain evidence="3">M08but</strain>
    </source>
</reference>
<comment type="caution">
    <text evidence="3">The sequence shown here is derived from an EMBL/GenBank/DDBJ whole genome shotgun (WGS) entry which is preliminary data.</text>
</comment>
<keyword evidence="1" id="KW-0812">Transmembrane</keyword>
<organism evidence="3 4">
    <name type="scientific">Desulfatitalea alkaliphila</name>
    <dbReference type="NCBI Taxonomy" id="2929485"/>
    <lineage>
        <taxon>Bacteria</taxon>
        <taxon>Pseudomonadati</taxon>
        <taxon>Thermodesulfobacteriota</taxon>
        <taxon>Desulfobacteria</taxon>
        <taxon>Desulfobacterales</taxon>
        <taxon>Desulfosarcinaceae</taxon>
        <taxon>Desulfatitalea</taxon>
    </lineage>
</organism>
<keyword evidence="1" id="KW-0472">Membrane</keyword>
<feature type="transmembrane region" description="Helical" evidence="1">
    <location>
        <begin position="190"/>
        <end position="213"/>
    </location>
</feature>
<dbReference type="NCBIfam" id="TIGR03349">
    <property type="entry name" value="IV_VI_DotU"/>
    <property type="match status" value="1"/>
</dbReference>
<dbReference type="RefSeq" id="WP_246911021.1">
    <property type="nucleotide sequence ID" value="NZ_JALJRB010000017.1"/>
</dbReference>
<dbReference type="InterPro" id="IPR038522">
    <property type="entry name" value="T4/T6SS_DotU_sf"/>
</dbReference>
<gene>
    <name evidence="3" type="ORF">MRX98_14535</name>
</gene>
<dbReference type="Proteomes" id="UP001165427">
    <property type="component" value="Unassembled WGS sequence"/>
</dbReference>
<sequence>MDLSACFVEIIAYTLAVARGDGASSLAYEQVRNTMQRLIDQSETCLAQGDFSQEDRDLARFAVFAWVDETLLASSWEGRQQWQREQLQRVHFQTADAGELFFERLNGIGPHQQQVREVYYLCLALGFSGQYCNEGDDFMLEQLRTSNLKLLTGRAVGIPDWKDQTLFPDAYSRDEGDGVPSLQEKRRWPAFAMICAAAPLVLFGVLYLIYSFILNNIGNNLMGTV</sequence>
<evidence type="ECO:0000313" key="4">
    <source>
        <dbReference type="Proteomes" id="UP001165427"/>
    </source>
</evidence>
<evidence type="ECO:0000313" key="3">
    <source>
        <dbReference type="EMBL" id="MCJ8501797.1"/>
    </source>
</evidence>
<keyword evidence="4" id="KW-1185">Reference proteome</keyword>
<keyword evidence="1" id="KW-1133">Transmembrane helix</keyword>
<dbReference type="EMBL" id="JALJRB010000017">
    <property type="protein sequence ID" value="MCJ8501797.1"/>
    <property type="molecule type" value="Genomic_DNA"/>
</dbReference>
<feature type="domain" description="Type IV / VI secretion system DotU" evidence="2">
    <location>
        <begin position="3"/>
        <end position="212"/>
    </location>
</feature>
<dbReference type="Pfam" id="PF09850">
    <property type="entry name" value="DotU"/>
    <property type="match status" value="1"/>
</dbReference>
<accession>A0AA41R2I3</accession>
<dbReference type="InterPro" id="IPR017732">
    <property type="entry name" value="T4/T6SS_DotU"/>
</dbReference>
<evidence type="ECO:0000256" key="1">
    <source>
        <dbReference type="SAM" id="Phobius"/>
    </source>
</evidence>